<dbReference type="OrthoDB" id="3820230at2"/>
<gene>
    <name evidence="2" type="ORF">CLV30_1171</name>
</gene>
<dbReference type="GO" id="GO:0004527">
    <property type="term" value="F:exonuclease activity"/>
    <property type="evidence" value="ECO:0007669"/>
    <property type="project" value="UniProtKB-KW"/>
</dbReference>
<comment type="caution">
    <text evidence="2">The sequence shown here is derived from an EMBL/GenBank/DDBJ whole genome shotgun (WGS) entry which is preliminary data.</text>
</comment>
<evidence type="ECO:0000313" key="2">
    <source>
        <dbReference type="EMBL" id="PSK99698.1"/>
    </source>
</evidence>
<dbReference type="AlphaFoldDB" id="A0A2P8DR54"/>
<protein>
    <submittedName>
        <fullName evidence="2">Endonuclease/exonuclease/phosphatase family metal-dependent hydrolase</fullName>
    </submittedName>
</protein>
<dbReference type="GO" id="GO:0004519">
    <property type="term" value="F:endonuclease activity"/>
    <property type="evidence" value="ECO:0007669"/>
    <property type="project" value="UniProtKB-KW"/>
</dbReference>
<keyword evidence="2" id="KW-0378">Hydrolase</keyword>
<dbReference type="InterPro" id="IPR005135">
    <property type="entry name" value="Endo/exonuclease/phosphatase"/>
</dbReference>
<evidence type="ECO:0000313" key="3">
    <source>
        <dbReference type="Proteomes" id="UP000243528"/>
    </source>
</evidence>
<keyword evidence="2" id="KW-0540">Nuclease</keyword>
<dbReference type="SUPFAM" id="SSF56219">
    <property type="entry name" value="DNase I-like"/>
    <property type="match status" value="1"/>
</dbReference>
<sequence>MTERSTSLRVVSYNVRGLRDGAGVARVLRELEADVVCLQRMPTVLLWRGRCAALARNAELLYAGGGGTTGGTVLLTSIRVDVRDVQEHRLRRTPGLGSRGAVLARLAVDGQAFGAASMHLGLDAAERARHLTEVTGLVNRMGVPSAVLAGTVNETPDAPTWTRLASQYADAAVADGAVAHGAAAAGAAADGTAAGGAASDAAATHPASRPERRLDGVFVRGGIRVESCRVIDSPDTRSASDHRPVVADLVV</sequence>
<evidence type="ECO:0000259" key="1">
    <source>
        <dbReference type="Pfam" id="PF03372"/>
    </source>
</evidence>
<dbReference type="Pfam" id="PF03372">
    <property type="entry name" value="Exo_endo_phos"/>
    <property type="match status" value="1"/>
</dbReference>
<dbReference type="EMBL" id="PYGE01000017">
    <property type="protein sequence ID" value="PSK99698.1"/>
    <property type="molecule type" value="Genomic_DNA"/>
</dbReference>
<dbReference type="InterPro" id="IPR036691">
    <property type="entry name" value="Endo/exonu/phosph_ase_sf"/>
</dbReference>
<accession>A0A2P8DR54</accession>
<keyword evidence="3" id="KW-1185">Reference proteome</keyword>
<keyword evidence="2" id="KW-0269">Exonuclease</keyword>
<dbReference type="RefSeq" id="WP_129711137.1">
    <property type="nucleotide sequence ID" value="NZ_PYGE01000017.1"/>
</dbReference>
<organism evidence="2 3">
    <name type="scientific">Haloactinopolyspora alba</name>
    <dbReference type="NCBI Taxonomy" id="648780"/>
    <lineage>
        <taxon>Bacteria</taxon>
        <taxon>Bacillati</taxon>
        <taxon>Actinomycetota</taxon>
        <taxon>Actinomycetes</taxon>
        <taxon>Jiangellales</taxon>
        <taxon>Jiangellaceae</taxon>
        <taxon>Haloactinopolyspora</taxon>
    </lineage>
</organism>
<feature type="domain" description="Endonuclease/exonuclease/phosphatase" evidence="1">
    <location>
        <begin position="11"/>
        <end position="242"/>
    </location>
</feature>
<name>A0A2P8DR54_9ACTN</name>
<dbReference type="Proteomes" id="UP000243528">
    <property type="component" value="Unassembled WGS sequence"/>
</dbReference>
<proteinExistence type="predicted"/>
<dbReference type="Gene3D" id="3.60.10.10">
    <property type="entry name" value="Endonuclease/exonuclease/phosphatase"/>
    <property type="match status" value="1"/>
</dbReference>
<reference evidence="2 3" key="1">
    <citation type="submission" date="2018-03" db="EMBL/GenBank/DDBJ databases">
        <title>Genomic Encyclopedia of Archaeal and Bacterial Type Strains, Phase II (KMG-II): from individual species to whole genera.</title>
        <authorList>
            <person name="Goeker M."/>
        </authorList>
    </citation>
    <scope>NUCLEOTIDE SEQUENCE [LARGE SCALE GENOMIC DNA]</scope>
    <source>
        <strain evidence="2 3">DSM 45211</strain>
    </source>
</reference>
<keyword evidence="2" id="KW-0255">Endonuclease</keyword>